<evidence type="ECO:0000313" key="2">
    <source>
        <dbReference type="Proteomes" id="UP000185781"/>
    </source>
</evidence>
<organism evidence="1 2">
    <name type="scientific">Chryseobacterium gambrini</name>
    <dbReference type="NCBI Taxonomy" id="373672"/>
    <lineage>
        <taxon>Bacteria</taxon>
        <taxon>Pseudomonadati</taxon>
        <taxon>Bacteroidota</taxon>
        <taxon>Flavobacteriia</taxon>
        <taxon>Flavobacteriales</taxon>
        <taxon>Weeksellaceae</taxon>
        <taxon>Chryseobacterium group</taxon>
        <taxon>Chryseobacterium</taxon>
    </lineage>
</organism>
<gene>
    <name evidence="1" type="ORF">SAMN05421785_101516</name>
</gene>
<accession>A0A1N7KIM4</accession>
<dbReference type="AlphaFoldDB" id="A0A1N7KIM4"/>
<protein>
    <recommendedName>
        <fullName evidence="3">Acetyltransferase (GNAT) domain-containing protein</fullName>
    </recommendedName>
</protein>
<dbReference type="Proteomes" id="UP000185781">
    <property type="component" value="Unassembled WGS sequence"/>
</dbReference>
<reference evidence="1 2" key="1">
    <citation type="submission" date="2017-01" db="EMBL/GenBank/DDBJ databases">
        <authorList>
            <person name="Mah S.A."/>
            <person name="Swanson W.J."/>
            <person name="Moy G.W."/>
            <person name="Vacquier V.D."/>
        </authorList>
    </citation>
    <scope>NUCLEOTIDE SEQUENCE [LARGE SCALE GENOMIC DNA]</scope>
    <source>
        <strain evidence="1 2">DSM 18014</strain>
    </source>
</reference>
<sequence length="288" mass="34337">MIRRLKYNEIDFDKYSKCLENSAQKNWYARKEVLDQLSGNWHILVYNDYEAVMPVPLKRKFALNLVVMPLFCQQLGVFSSKDDFKINDQFLNFLKNRYNIFSYSFNHYNSFSQDLDKKKNYTIQISDYILLRRKKYFKGRKSTAKCAQHLIYKEIDFSEESFSFMQKNFKGLSKNGDVEKYRKYLNFLYTNNSLKLSGAYLDEKLINIAVLIDEKDQLSLLGLINDEEYKDENGPSFLIDKILSFYIHEKKFNFMGSNIRGIEVFFKSFGAELQEYPTLENKILKKFF</sequence>
<dbReference type="EMBL" id="FTOV01000001">
    <property type="protein sequence ID" value="SIS61344.1"/>
    <property type="molecule type" value="Genomic_DNA"/>
</dbReference>
<evidence type="ECO:0000313" key="1">
    <source>
        <dbReference type="EMBL" id="SIS61344.1"/>
    </source>
</evidence>
<dbReference type="OrthoDB" id="1113003at2"/>
<dbReference type="RefSeq" id="WP_076390336.1">
    <property type="nucleotide sequence ID" value="NZ_FTOV01000001.1"/>
</dbReference>
<proteinExistence type="predicted"/>
<dbReference type="STRING" id="373672.SAMN05421785_101516"/>
<evidence type="ECO:0008006" key="3">
    <source>
        <dbReference type="Google" id="ProtNLM"/>
    </source>
</evidence>
<name>A0A1N7KIM4_9FLAO</name>